<evidence type="ECO:0000313" key="2">
    <source>
        <dbReference type="EMBL" id="TWW80328.1"/>
    </source>
</evidence>
<sequence>MKPAAPNPHPEHMFNILWAPSAETQLRVRERGREGAVKWKQGQRERARGGGGEEEEEEEEEEAALLRADVGVLLLADLDACGCRNRAAPQTLCGISLQNGMRPGLEARTRAGLLRSSFPGDADEGCSTPPLTTACVASNSDWQGKGPHPGYDLPVSVCMRVHVLA</sequence>
<dbReference type="AlphaFoldDB" id="A0A5C6PNK9"/>
<dbReference type="Proteomes" id="UP000324091">
    <property type="component" value="Chromosome 1"/>
</dbReference>
<reference evidence="2 3" key="1">
    <citation type="submission" date="2019-04" db="EMBL/GenBank/DDBJ databases">
        <title>Chromosome genome assembly for Takifugu flavidus.</title>
        <authorList>
            <person name="Xiao S."/>
        </authorList>
    </citation>
    <scope>NUCLEOTIDE SEQUENCE [LARGE SCALE GENOMIC DNA]</scope>
    <source>
        <strain evidence="2">HTHZ2018</strain>
        <tissue evidence="2">Muscle</tissue>
    </source>
</reference>
<proteinExistence type="predicted"/>
<feature type="compositionally biased region" description="Basic and acidic residues" evidence="1">
    <location>
        <begin position="29"/>
        <end position="48"/>
    </location>
</feature>
<keyword evidence="3" id="KW-1185">Reference proteome</keyword>
<organism evidence="2 3">
    <name type="scientific">Takifugu flavidus</name>
    <name type="common">sansaifugu</name>
    <dbReference type="NCBI Taxonomy" id="433684"/>
    <lineage>
        <taxon>Eukaryota</taxon>
        <taxon>Metazoa</taxon>
        <taxon>Chordata</taxon>
        <taxon>Craniata</taxon>
        <taxon>Vertebrata</taxon>
        <taxon>Euteleostomi</taxon>
        <taxon>Actinopterygii</taxon>
        <taxon>Neopterygii</taxon>
        <taxon>Teleostei</taxon>
        <taxon>Neoteleostei</taxon>
        <taxon>Acanthomorphata</taxon>
        <taxon>Eupercaria</taxon>
        <taxon>Tetraodontiformes</taxon>
        <taxon>Tetradontoidea</taxon>
        <taxon>Tetraodontidae</taxon>
        <taxon>Takifugu</taxon>
    </lineage>
</organism>
<feature type="region of interest" description="Disordered" evidence="1">
    <location>
        <begin position="29"/>
        <end position="58"/>
    </location>
</feature>
<accession>A0A5C6PNK9</accession>
<evidence type="ECO:0000313" key="3">
    <source>
        <dbReference type="Proteomes" id="UP000324091"/>
    </source>
</evidence>
<gene>
    <name evidence="2" type="ORF">D4764_01G0001430</name>
</gene>
<name>A0A5C6PNK9_9TELE</name>
<dbReference type="EMBL" id="RHFK02000001">
    <property type="protein sequence ID" value="TWW80328.1"/>
    <property type="molecule type" value="Genomic_DNA"/>
</dbReference>
<comment type="caution">
    <text evidence="2">The sequence shown here is derived from an EMBL/GenBank/DDBJ whole genome shotgun (WGS) entry which is preliminary data.</text>
</comment>
<protein>
    <submittedName>
        <fullName evidence="2">Uncharacterized protein</fullName>
    </submittedName>
</protein>
<evidence type="ECO:0000256" key="1">
    <source>
        <dbReference type="SAM" id="MobiDB-lite"/>
    </source>
</evidence>